<evidence type="ECO:0000313" key="4">
    <source>
        <dbReference type="EMBL" id="WAR04876.1"/>
    </source>
</evidence>
<dbReference type="Pfam" id="PF13087">
    <property type="entry name" value="AAA_12"/>
    <property type="match status" value="1"/>
</dbReference>
<dbReference type="CDD" id="cd18808">
    <property type="entry name" value="SF1_C_Upf1"/>
    <property type="match status" value="1"/>
</dbReference>
<keyword evidence="2" id="KW-0963">Cytoplasm</keyword>
<dbReference type="InterPro" id="IPR041679">
    <property type="entry name" value="DNA2/NAM7-like_C"/>
</dbReference>
<evidence type="ECO:0000259" key="3">
    <source>
        <dbReference type="Pfam" id="PF13087"/>
    </source>
</evidence>
<comment type="subcellular location">
    <subcellularLocation>
        <location evidence="1">Cytoplasm</location>
    </subcellularLocation>
</comment>
<evidence type="ECO:0000256" key="2">
    <source>
        <dbReference type="ARBA" id="ARBA00022490"/>
    </source>
</evidence>
<keyword evidence="5" id="KW-1185">Reference proteome</keyword>
<organism evidence="4 5">
    <name type="scientific">Mya arenaria</name>
    <name type="common">Soft-shell clam</name>
    <dbReference type="NCBI Taxonomy" id="6604"/>
    <lineage>
        <taxon>Eukaryota</taxon>
        <taxon>Metazoa</taxon>
        <taxon>Spiralia</taxon>
        <taxon>Lophotrochozoa</taxon>
        <taxon>Mollusca</taxon>
        <taxon>Bivalvia</taxon>
        <taxon>Autobranchia</taxon>
        <taxon>Heteroconchia</taxon>
        <taxon>Euheterodonta</taxon>
        <taxon>Imparidentia</taxon>
        <taxon>Neoheterodontei</taxon>
        <taxon>Myida</taxon>
        <taxon>Myoidea</taxon>
        <taxon>Myidae</taxon>
        <taxon>Mya</taxon>
    </lineage>
</organism>
<dbReference type="InterPro" id="IPR027417">
    <property type="entry name" value="P-loop_NTPase"/>
</dbReference>
<name>A0ABY7E8G4_MYAAR</name>
<protein>
    <submittedName>
        <fullName evidence="4">M10B1-like protein</fullName>
    </submittedName>
</protein>
<feature type="domain" description="DNA2/NAM7 helicase-like C-terminal" evidence="3">
    <location>
        <begin position="37"/>
        <end position="251"/>
    </location>
</feature>
<dbReference type="EMBL" id="CP111016">
    <property type="protein sequence ID" value="WAR04876.1"/>
    <property type="molecule type" value="Genomic_DNA"/>
</dbReference>
<proteinExistence type="predicted"/>
<sequence length="263" mass="30889">TSRCEESCSQLITAGDPKQLGPVLRSRFSFEYGLDLSIMERLMRDVREHQYRDDKAYNVRYITKLVRNYRSHDDILRIPRQLFYDNELIACGDEMILNSMLGWDGLPNQKFPILFHSVFGNDEREEDSPSFFKRDEIAQVDKYLNKLLNKKKKGLQIKQADIGIIFPYRKQLREMIRMKKYNVKKGDIMVGSVEEFQGQEFKVIIISTVRSNKSLAYQEIDLLFNLGFLGNPKRFNVAITRARALLFVVGNPITLEQDPYWKR</sequence>
<dbReference type="Proteomes" id="UP001164746">
    <property type="component" value="Chromosome 5"/>
</dbReference>
<accession>A0ABY7E8G4</accession>
<dbReference type="PANTHER" id="PTHR45418:SF1">
    <property type="entry name" value="CANCER_TESTIS ANTIGEN 55"/>
    <property type="match status" value="1"/>
</dbReference>
<dbReference type="SUPFAM" id="SSF52540">
    <property type="entry name" value="P-loop containing nucleoside triphosphate hydrolases"/>
    <property type="match status" value="1"/>
</dbReference>
<evidence type="ECO:0000256" key="1">
    <source>
        <dbReference type="ARBA" id="ARBA00004496"/>
    </source>
</evidence>
<gene>
    <name evidence="4" type="ORF">MAR_020245</name>
</gene>
<dbReference type="PANTHER" id="PTHR45418">
    <property type="entry name" value="CANCER/TESTIS ANTIGEN 55"/>
    <property type="match status" value="1"/>
</dbReference>
<dbReference type="Gene3D" id="3.40.50.300">
    <property type="entry name" value="P-loop containing nucleotide triphosphate hydrolases"/>
    <property type="match status" value="2"/>
</dbReference>
<evidence type="ECO:0000313" key="5">
    <source>
        <dbReference type="Proteomes" id="UP001164746"/>
    </source>
</evidence>
<feature type="non-terminal residue" evidence="4">
    <location>
        <position position="1"/>
    </location>
</feature>
<reference evidence="4" key="1">
    <citation type="submission" date="2022-11" db="EMBL/GenBank/DDBJ databases">
        <title>Centuries of genome instability and evolution in soft-shell clam transmissible cancer (bioRxiv).</title>
        <authorList>
            <person name="Hart S.F.M."/>
            <person name="Yonemitsu M.A."/>
            <person name="Giersch R.M."/>
            <person name="Beal B.F."/>
            <person name="Arriagada G."/>
            <person name="Davis B.W."/>
            <person name="Ostrander E.A."/>
            <person name="Goff S.P."/>
            <person name="Metzger M.J."/>
        </authorList>
    </citation>
    <scope>NUCLEOTIDE SEQUENCE</scope>
    <source>
        <strain evidence="4">MELC-2E11</strain>
        <tissue evidence="4">Siphon/mantle</tissue>
    </source>
</reference>
<dbReference type="InterPro" id="IPR047187">
    <property type="entry name" value="SF1_C_Upf1"/>
</dbReference>